<organism evidence="10 11">
    <name type="scientific">Thiorhodovibrio frisius</name>
    <dbReference type="NCBI Taxonomy" id="631362"/>
    <lineage>
        <taxon>Bacteria</taxon>
        <taxon>Pseudomonadati</taxon>
        <taxon>Pseudomonadota</taxon>
        <taxon>Gammaproteobacteria</taxon>
        <taxon>Chromatiales</taxon>
        <taxon>Chromatiaceae</taxon>
        <taxon>Thiorhodovibrio</taxon>
    </lineage>
</organism>
<feature type="transmembrane region" description="Helical" evidence="9">
    <location>
        <begin position="304"/>
        <end position="326"/>
    </location>
</feature>
<keyword evidence="5" id="KW-0571">Peptide transport</keyword>
<dbReference type="EMBL" id="JH603164">
    <property type="protein sequence ID" value="EIC23853.1"/>
    <property type="molecule type" value="Genomic_DNA"/>
</dbReference>
<dbReference type="HOGENOM" id="CLU_004790_0_1_6"/>
<dbReference type="STRING" id="631362.Thi970DRAFT_00368"/>
<dbReference type="InterPro" id="IPR050171">
    <property type="entry name" value="MFS_Transporters"/>
</dbReference>
<name>H8YW62_9GAMM</name>
<reference evidence="10 11" key="2">
    <citation type="submission" date="2011-11" db="EMBL/GenBank/DDBJ databases">
        <authorList>
            <consortium name="US DOE Joint Genome Institute"/>
            <person name="Lucas S."/>
            <person name="Han J."/>
            <person name="Lapidus A."/>
            <person name="Cheng J.-F."/>
            <person name="Goodwin L."/>
            <person name="Pitluck S."/>
            <person name="Peters L."/>
            <person name="Ovchinnikova G."/>
            <person name="Zhang X."/>
            <person name="Detter J.C."/>
            <person name="Han C."/>
            <person name="Tapia R."/>
            <person name="Land M."/>
            <person name="Hauser L."/>
            <person name="Kyrpides N."/>
            <person name="Ivanova N."/>
            <person name="Pagani I."/>
            <person name="Vogl K."/>
            <person name="Liu Z."/>
            <person name="Overmann J."/>
            <person name="Frigaard N.-U."/>
            <person name="Bryant D."/>
            <person name="Woyke T."/>
        </authorList>
    </citation>
    <scope>NUCLEOTIDE SEQUENCE [LARGE SCALE GENOMIC DNA]</scope>
    <source>
        <strain evidence="10 11">970</strain>
    </source>
</reference>
<dbReference type="AlphaFoldDB" id="H8YW62"/>
<dbReference type="GO" id="GO:0006857">
    <property type="term" value="P:oligopeptide transport"/>
    <property type="evidence" value="ECO:0007669"/>
    <property type="project" value="InterPro"/>
</dbReference>
<evidence type="ECO:0000256" key="4">
    <source>
        <dbReference type="ARBA" id="ARBA00022692"/>
    </source>
</evidence>
<feature type="transmembrane region" description="Helical" evidence="9">
    <location>
        <begin position="166"/>
        <end position="185"/>
    </location>
</feature>
<dbReference type="InterPro" id="IPR018456">
    <property type="entry name" value="PTR2_symporter_CS"/>
</dbReference>
<reference evidence="11" key="1">
    <citation type="submission" date="2011-06" db="EMBL/GenBank/DDBJ databases">
        <authorList>
            <consortium name="US DOE Joint Genome Institute (JGI-PGF)"/>
            <person name="Lucas S."/>
            <person name="Han J."/>
            <person name="Lapidus A."/>
            <person name="Cheng J.-F."/>
            <person name="Goodwin L."/>
            <person name="Pitluck S."/>
            <person name="Peters L."/>
            <person name="Land M.L."/>
            <person name="Hauser L."/>
            <person name="Vogl K."/>
            <person name="Liu Z."/>
            <person name="Overmann J."/>
            <person name="Frigaard N.-U."/>
            <person name="Bryant D.A."/>
            <person name="Woyke T.J."/>
        </authorList>
    </citation>
    <scope>NUCLEOTIDE SEQUENCE [LARGE SCALE GENOMIC DNA]</scope>
    <source>
        <strain evidence="11">970</strain>
    </source>
</reference>
<feature type="transmembrane region" description="Helical" evidence="9">
    <location>
        <begin position="449"/>
        <end position="467"/>
    </location>
</feature>
<evidence type="ECO:0000256" key="3">
    <source>
        <dbReference type="ARBA" id="ARBA00022475"/>
    </source>
</evidence>
<dbReference type="RefSeq" id="WP_009146827.1">
    <property type="nucleotide sequence ID" value="NZ_CP121471.1"/>
</dbReference>
<comment type="subcellular location">
    <subcellularLocation>
        <location evidence="1">Cell membrane</location>
        <topology evidence="1">Multi-pass membrane protein</topology>
    </subcellularLocation>
    <subcellularLocation>
        <location evidence="8">Membrane</location>
        <topology evidence="8">Multi-pass membrane protein</topology>
    </subcellularLocation>
</comment>
<keyword evidence="4 8" id="KW-0812">Transmembrane</keyword>
<keyword evidence="11" id="KW-1185">Reference proteome</keyword>
<feature type="transmembrane region" description="Helical" evidence="9">
    <location>
        <begin position="191"/>
        <end position="212"/>
    </location>
</feature>
<accession>H8YW62</accession>
<keyword evidence="5" id="KW-0653">Protein transport</keyword>
<feature type="transmembrane region" description="Helical" evidence="9">
    <location>
        <begin position="239"/>
        <end position="260"/>
    </location>
</feature>
<evidence type="ECO:0000256" key="7">
    <source>
        <dbReference type="ARBA" id="ARBA00023136"/>
    </source>
</evidence>
<dbReference type="OrthoDB" id="5351355at2"/>
<keyword evidence="6 9" id="KW-1133">Transmembrane helix</keyword>
<gene>
    <name evidence="10" type="ORF">Thi970DRAFT_00368</name>
</gene>
<dbReference type="Gene3D" id="1.20.1250.20">
    <property type="entry name" value="MFS general substrate transporter like domains"/>
    <property type="match status" value="1"/>
</dbReference>
<proteinExistence type="inferred from homology"/>
<feature type="transmembrane region" description="Helical" evidence="9">
    <location>
        <begin position="43"/>
        <end position="60"/>
    </location>
</feature>
<feature type="transmembrane region" description="Helical" evidence="9">
    <location>
        <begin position="479"/>
        <end position="497"/>
    </location>
</feature>
<evidence type="ECO:0000313" key="11">
    <source>
        <dbReference type="Proteomes" id="UP000002964"/>
    </source>
</evidence>
<evidence type="ECO:0000256" key="6">
    <source>
        <dbReference type="ARBA" id="ARBA00022989"/>
    </source>
</evidence>
<keyword evidence="3" id="KW-1003">Cell membrane</keyword>
<feature type="transmembrane region" description="Helical" evidence="9">
    <location>
        <begin position="266"/>
        <end position="284"/>
    </location>
</feature>
<dbReference type="InterPro" id="IPR000109">
    <property type="entry name" value="POT_fam"/>
</dbReference>
<protein>
    <submittedName>
        <fullName evidence="10">Amino acid/peptide transporter (Peptide:H symporter)</fullName>
    </submittedName>
</protein>
<evidence type="ECO:0000256" key="2">
    <source>
        <dbReference type="ARBA" id="ARBA00022448"/>
    </source>
</evidence>
<evidence type="ECO:0000256" key="5">
    <source>
        <dbReference type="ARBA" id="ARBA00022856"/>
    </source>
</evidence>
<keyword evidence="2 8" id="KW-0813">Transport</keyword>
<dbReference type="CDD" id="cd17346">
    <property type="entry name" value="MFS_DtpA_like"/>
    <property type="match status" value="1"/>
</dbReference>
<feature type="transmembrane region" description="Helical" evidence="9">
    <location>
        <begin position="410"/>
        <end position="428"/>
    </location>
</feature>
<feature type="transmembrane region" description="Helical" evidence="9">
    <location>
        <begin position="105"/>
        <end position="126"/>
    </location>
</feature>
<dbReference type="Proteomes" id="UP000002964">
    <property type="component" value="Unassembled WGS sequence"/>
</dbReference>
<dbReference type="NCBIfam" id="TIGR00924">
    <property type="entry name" value="yjdL_sub1_fam"/>
    <property type="match status" value="1"/>
</dbReference>
<dbReference type="SUPFAM" id="SSF103473">
    <property type="entry name" value="MFS general substrate transporter"/>
    <property type="match status" value="1"/>
</dbReference>
<dbReference type="Pfam" id="PF00854">
    <property type="entry name" value="PTR2"/>
    <property type="match status" value="1"/>
</dbReference>
<feature type="transmembrane region" description="Helical" evidence="9">
    <location>
        <begin position="132"/>
        <end position="154"/>
    </location>
</feature>
<dbReference type="PROSITE" id="PS01023">
    <property type="entry name" value="PTR2_2"/>
    <property type="match status" value="1"/>
</dbReference>
<evidence type="ECO:0000256" key="1">
    <source>
        <dbReference type="ARBA" id="ARBA00004651"/>
    </source>
</evidence>
<dbReference type="PANTHER" id="PTHR23517:SF15">
    <property type="entry name" value="PROTON-DEPENDENT OLIGOPEPTIDE FAMILY TRANSPORT PROTEIN"/>
    <property type="match status" value="1"/>
</dbReference>
<feature type="transmembrane region" description="Helical" evidence="9">
    <location>
        <begin position="72"/>
        <end position="93"/>
    </location>
</feature>
<dbReference type="eggNOG" id="COG3104">
    <property type="taxonomic scope" value="Bacteria"/>
</dbReference>
<evidence type="ECO:0000256" key="9">
    <source>
        <dbReference type="SAM" id="Phobius"/>
    </source>
</evidence>
<feature type="transmembrane region" description="Helical" evidence="9">
    <location>
        <begin position="378"/>
        <end position="398"/>
    </location>
</feature>
<dbReference type="InterPro" id="IPR005279">
    <property type="entry name" value="Dipep/tripep_permease"/>
</dbReference>
<keyword evidence="7 9" id="KW-0472">Membrane</keyword>
<dbReference type="GO" id="GO:0005886">
    <property type="term" value="C:plasma membrane"/>
    <property type="evidence" value="ECO:0007669"/>
    <property type="project" value="UniProtKB-SubCell"/>
</dbReference>
<feature type="transmembrane region" description="Helical" evidence="9">
    <location>
        <begin position="346"/>
        <end position="366"/>
    </location>
</feature>
<evidence type="ECO:0000256" key="8">
    <source>
        <dbReference type="RuleBase" id="RU003755"/>
    </source>
</evidence>
<dbReference type="InterPro" id="IPR036259">
    <property type="entry name" value="MFS_trans_sf"/>
</dbReference>
<sequence length="517" mass="55502">MTDLQPPSPTPAERSLAAGDNRRFLGHPSGLAMLFNVELWERFSYYGMRAILAYYLYATVAEGGLGLHEATAAVVVATYGASVYLLSVVGGFLADRLLGARSTTLYGGMVIMAGHLCMAVPGIPAFSWSGLALIALGSGLLKPNISTMVGALYAPSDPRRDGGFQLFYLAINLGALLAPFVVAFLKQRWGFHAGFAAAAAGMAVALSVYIGFTRTLHGAGDAVPNPLSPDARRRLPWQVVGLLGGIGLLYLLTGVLRGWAASAQPARVNDVVFALALLASVVYFRAMLRHPRTSASDRRHVRAYLPLFIGACLFWMVFEQAAGYMALFAEANTELSVGAFRIDPEWYQSVNPISIVILSPLFGWIFTRRAGRFPSTPFKFASAVLLIGLSAAIMSWLFATYPADGPVKAAFWMLAGVFVLQTVAELMLSPVGLSATTTLAPAHFASQVMSLWFLTSAVGQGLAGQIIQFTHGQSPAESYRINAVLTLGIALVLFAAVPWTRRQMQDIEDARRLGLRG</sequence>
<dbReference type="PANTHER" id="PTHR23517">
    <property type="entry name" value="RESISTANCE PROTEIN MDTM, PUTATIVE-RELATED-RELATED"/>
    <property type="match status" value="1"/>
</dbReference>
<evidence type="ECO:0000313" key="10">
    <source>
        <dbReference type="EMBL" id="EIC23853.1"/>
    </source>
</evidence>
<comment type="similarity">
    <text evidence="8">Belongs to the major facilitator superfamily. Proton-dependent oligopeptide transporter (POT/PTR) (TC 2.A.17) family.</text>
</comment>
<dbReference type="GO" id="GO:1904680">
    <property type="term" value="F:peptide transmembrane transporter activity"/>
    <property type="evidence" value="ECO:0007669"/>
    <property type="project" value="InterPro"/>
</dbReference>